<dbReference type="InterPro" id="IPR051397">
    <property type="entry name" value="Zn-ADH-like_protein"/>
</dbReference>
<keyword evidence="4" id="KW-1185">Reference proteome</keyword>
<dbReference type="RefSeq" id="WP_165302132.1">
    <property type="nucleotide sequence ID" value="NZ_JAAKZZ010000463.1"/>
</dbReference>
<feature type="compositionally biased region" description="Gly residues" evidence="1">
    <location>
        <begin position="253"/>
        <end position="271"/>
    </location>
</feature>
<accession>A0A6G4X4X8</accession>
<proteinExistence type="predicted"/>
<dbReference type="AlphaFoldDB" id="A0A6G4X4X8"/>
<dbReference type="SMART" id="SM00829">
    <property type="entry name" value="PKS_ER"/>
    <property type="match status" value="1"/>
</dbReference>
<dbReference type="Proteomes" id="UP000477722">
    <property type="component" value="Unassembled WGS sequence"/>
</dbReference>
<reference evidence="3 4" key="1">
    <citation type="submission" date="2020-02" db="EMBL/GenBank/DDBJ databases">
        <title>Whole-genome analyses of novel actinobacteria.</title>
        <authorList>
            <person name="Sahin N."/>
            <person name="Tatar D."/>
        </authorList>
    </citation>
    <scope>NUCLEOTIDE SEQUENCE [LARGE SCALE GENOMIC DNA]</scope>
    <source>
        <strain evidence="3 4">SB3404</strain>
    </source>
</reference>
<dbReference type="SUPFAM" id="SSF51735">
    <property type="entry name" value="NAD(P)-binding Rossmann-fold domains"/>
    <property type="match status" value="1"/>
</dbReference>
<evidence type="ECO:0000313" key="3">
    <source>
        <dbReference type="EMBL" id="NGO72448.1"/>
    </source>
</evidence>
<evidence type="ECO:0000256" key="1">
    <source>
        <dbReference type="SAM" id="MobiDB-lite"/>
    </source>
</evidence>
<dbReference type="PANTHER" id="PTHR43677">
    <property type="entry name" value="SHORT-CHAIN DEHYDROGENASE/REDUCTASE"/>
    <property type="match status" value="1"/>
</dbReference>
<feature type="region of interest" description="Disordered" evidence="1">
    <location>
        <begin position="253"/>
        <end position="276"/>
    </location>
</feature>
<gene>
    <name evidence="3" type="ORF">G5C65_29660</name>
</gene>
<comment type="caution">
    <text evidence="3">The sequence shown here is derived from an EMBL/GenBank/DDBJ whole genome shotgun (WGS) entry which is preliminary data.</text>
</comment>
<dbReference type="Gene3D" id="3.40.50.720">
    <property type="entry name" value="NAD(P)-binding Rossmann-like Domain"/>
    <property type="match status" value="1"/>
</dbReference>
<dbReference type="InterPro" id="IPR020843">
    <property type="entry name" value="ER"/>
</dbReference>
<dbReference type="SUPFAM" id="SSF50129">
    <property type="entry name" value="GroES-like"/>
    <property type="match status" value="1"/>
</dbReference>
<dbReference type="InterPro" id="IPR011032">
    <property type="entry name" value="GroES-like_sf"/>
</dbReference>
<name>A0A6G4X4X8_9ACTN</name>
<dbReference type="Gene3D" id="3.90.180.10">
    <property type="entry name" value="Medium-chain alcohol dehydrogenases, catalytic domain"/>
    <property type="match status" value="2"/>
</dbReference>
<feature type="domain" description="Enoyl reductase (ER)" evidence="2">
    <location>
        <begin position="10"/>
        <end position="346"/>
    </location>
</feature>
<dbReference type="EMBL" id="JAAKZZ010000463">
    <property type="protein sequence ID" value="NGO72448.1"/>
    <property type="molecule type" value="Genomic_DNA"/>
</dbReference>
<dbReference type="CDD" id="cd08244">
    <property type="entry name" value="MDR_enoyl_red"/>
    <property type="match status" value="1"/>
</dbReference>
<dbReference type="InterPro" id="IPR013154">
    <property type="entry name" value="ADH-like_N"/>
</dbReference>
<organism evidence="3 4">
    <name type="scientific">Streptomyces boncukensis</name>
    <dbReference type="NCBI Taxonomy" id="2711219"/>
    <lineage>
        <taxon>Bacteria</taxon>
        <taxon>Bacillati</taxon>
        <taxon>Actinomycetota</taxon>
        <taxon>Actinomycetes</taxon>
        <taxon>Kitasatosporales</taxon>
        <taxon>Streptomycetaceae</taxon>
        <taxon>Streptomyces</taxon>
    </lineage>
</organism>
<protein>
    <submittedName>
        <fullName evidence="3">Zinc-binding dehydrogenase</fullName>
    </submittedName>
</protein>
<dbReference type="PANTHER" id="PTHR43677:SF4">
    <property type="entry name" value="QUINONE OXIDOREDUCTASE-LIKE PROTEIN 2"/>
    <property type="match status" value="1"/>
</dbReference>
<dbReference type="Pfam" id="PF13602">
    <property type="entry name" value="ADH_zinc_N_2"/>
    <property type="match status" value="1"/>
</dbReference>
<evidence type="ECO:0000313" key="4">
    <source>
        <dbReference type="Proteomes" id="UP000477722"/>
    </source>
</evidence>
<dbReference type="InterPro" id="IPR036291">
    <property type="entry name" value="NAD(P)-bd_dom_sf"/>
</dbReference>
<dbReference type="Pfam" id="PF08240">
    <property type="entry name" value="ADH_N"/>
    <property type="match status" value="1"/>
</dbReference>
<evidence type="ECO:0000259" key="2">
    <source>
        <dbReference type="SMART" id="SM00829"/>
    </source>
</evidence>
<sequence length="348" mass="35266">MYAARLHTFGPAENLTYEQVPDPVPGPGQVRIAVEAAGVHLIDTLFRAGREDGPLPLPELPVIPGREVAGTVEALGEGTDAGWLGRRVTVHLGMAPGGYASLAVADADALHPVPDQVSAPAAVAMIGTGRTVMAVLRDARIGPADTVLVLAAAGGMGALLAQYAKHRGAFVVGAAGGTAKTALVRDLGVDMAVDYRQDGWADRIRAELGGERPVNQLFDSTGGSLARTALGLLAPGSTHFAYGGAQVLLSGSGGGVGGEGTDGGTNGGTDGGAEELSEDELRARGITVQPLPGALVRQHKRELEEESLAQAASGALTPLVTTFPLAEAGAAHRALETRASTGKVVLVP</sequence>
<dbReference type="GO" id="GO:0016491">
    <property type="term" value="F:oxidoreductase activity"/>
    <property type="evidence" value="ECO:0007669"/>
    <property type="project" value="InterPro"/>
</dbReference>